<proteinExistence type="predicted"/>
<sequence length="98" mass="10585">MYRCYGLKIVNSMVGCSNTDINISISDSSRGITEEDEAGYSELKTFVFQAEMLHSFSCLLRSGTIDYADVSGDLLAADLLTLELAASLSNSDSVDSKL</sequence>
<evidence type="ECO:0000313" key="1">
    <source>
        <dbReference type="Proteomes" id="UP000046393"/>
    </source>
</evidence>
<dbReference type="Proteomes" id="UP000046393">
    <property type="component" value="Unplaced"/>
</dbReference>
<protein>
    <submittedName>
        <fullName evidence="2">Ovule protein</fullName>
    </submittedName>
</protein>
<organism evidence="1 2">
    <name type="scientific">Syphacia muris</name>
    <dbReference type="NCBI Taxonomy" id="451379"/>
    <lineage>
        <taxon>Eukaryota</taxon>
        <taxon>Metazoa</taxon>
        <taxon>Ecdysozoa</taxon>
        <taxon>Nematoda</taxon>
        <taxon>Chromadorea</taxon>
        <taxon>Rhabditida</taxon>
        <taxon>Spirurina</taxon>
        <taxon>Oxyuridomorpha</taxon>
        <taxon>Oxyuroidea</taxon>
        <taxon>Oxyuridae</taxon>
        <taxon>Syphacia</taxon>
    </lineage>
</organism>
<evidence type="ECO:0000313" key="2">
    <source>
        <dbReference type="WBParaSite" id="SMUV_0000606801-mRNA-1"/>
    </source>
</evidence>
<accession>A0A0N5AN88</accession>
<reference evidence="2" key="1">
    <citation type="submission" date="2017-02" db="UniProtKB">
        <authorList>
            <consortium name="WormBaseParasite"/>
        </authorList>
    </citation>
    <scope>IDENTIFICATION</scope>
</reference>
<dbReference type="WBParaSite" id="SMUV_0000606801-mRNA-1">
    <property type="protein sequence ID" value="SMUV_0000606801-mRNA-1"/>
    <property type="gene ID" value="SMUV_0000606801"/>
</dbReference>
<name>A0A0N5AN88_9BILA</name>
<keyword evidence="1" id="KW-1185">Reference proteome</keyword>
<dbReference type="AlphaFoldDB" id="A0A0N5AN88"/>